<evidence type="ECO:0000313" key="1">
    <source>
        <dbReference type="EMBL" id="CAH8248794.1"/>
    </source>
</evidence>
<proteinExistence type="predicted"/>
<dbReference type="RefSeq" id="WP_213430840.1">
    <property type="nucleotide sequence ID" value="NZ_AP031286.1"/>
</dbReference>
<name>A0ABM9GAV7_9BACL</name>
<comment type="caution">
    <text evidence="1">The sequence shown here is derived from an EMBL/GenBank/DDBJ whole genome shotgun (WGS) entry which is preliminary data.</text>
</comment>
<evidence type="ECO:0000313" key="3">
    <source>
        <dbReference type="Proteomes" id="UP001154322"/>
    </source>
</evidence>
<dbReference type="EMBL" id="CALYLO010000012">
    <property type="protein sequence ID" value="CAH8248794.1"/>
    <property type="molecule type" value="Genomic_DNA"/>
</dbReference>
<keyword evidence="3" id="KW-1185">Reference proteome</keyword>
<sequence>MALSQGRNTTEFADGRTLVIPVKGGVKIFDGSFVAIDANGLAVPGAKATNLIAAGRAEEYIDNSLGADGDATIRVRRGVFKWNNAATGAVTAKDMLKSCYFVDDETVTATATGSSVAGKVIGIDGSYVVVETL</sequence>
<gene>
    <name evidence="1" type="ORF">WJ0W_005978</name>
    <name evidence="2" type="ORF">WJ0W_007084</name>
</gene>
<protein>
    <submittedName>
        <fullName evidence="1">Uncharacterized protein</fullName>
    </submittedName>
</protein>
<evidence type="ECO:0000313" key="2">
    <source>
        <dbReference type="EMBL" id="CAH8249898.1"/>
    </source>
</evidence>
<dbReference type="EMBL" id="CALYLO010000021">
    <property type="protein sequence ID" value="CAH8249898.1"/>
    <property type="molecule type" value="Genomic_DNA"/>
</dbReference>
<organism evidence="1 3">
    <name type="scientific">Paenibacillus melissococcoides</name>
    <dbReference type="NCBI Taxonomy" id="2912268"/>
    <lineage>
        <taxon>Bacteria</taxon>
        <taxon>Bacillati</taxon>
        <taxon>Bacillota</taxon>
        <taxon>Bacilli</taxon>
        <taxon>Bacillales</taxon>
        <taxon>Paenibacillaceae</taxon>
        <taxon>Paenibacillus</taxon>
    </lineage>
</organism>
<dbReference type="Proteomes" id="UP001154322">
    <property type="component" value="Unassembled WGS sequence"/>
</dbReference>
<accession>A0ABM9GAV7</accession>
<reference evidence="1" key="1">
    <citation type="submission" date="2022-06" db="EMBL/GenBank/DDBJ databases">
        <authorList>
            <person name="Dietemann V."/>
            <person name="Ory F."/>
            <person name="Dainat B."/>
            <person name="Oberhansli S."/>
        </authorList>
    </citation>
    <scope>NUCLEOTIDE SEQUENCE</scope>
    <source>
        <strain evidence="1">Ena-SAMPLE-TAB-26-04-2022-14:26:32:270-5432</strain>
    </source>
</reference>